<organism evidence="1 2">
    <name type="scientific">Kineococcus xinjiangensis</name>
    <dbReference type="NCBI Taxonomy" id="512762"/>
    <lineage>
        <taxon>Bacteria</taxon>
        <taxon>Bacillati</taxon>
        <taxon>Actinomycetota</taxon>
        <taxon>Actinomycetes</taxon>
        <taxon>Kineosporiales</taxon>
        <taxon>Kineosporiaceae</taxon>
        <taxon>Kineococcus</taxon>
    </lineage>
</organism>
<comment type="caution">
    <text evidence="1">The sequence shown here is derived from an EMBL/GenBank/DDBJ whole genome shotgun (WGS) entry which is preliminary data.</text>
</comment>
<gene>
    <name evidence="1" type="ORF">CLV92_11465</name>
</gene>
<dbReference type="RefSeq" id="WP_158257298.1">
    <property type="nucleotide sequence ID" value="NZ_PTJD01000014.1"/>
</dbReference>
<dbReference type="Proteomes" id="UP000239485">
    <property type="component" value="Unassembled WGS sequence"/>
</dbReference>
<accession>A0A2S6IE15</accession>
<sequence>MVTCPSFLAELKAQMDLALQQERVAGDLGDTSAAEVASGRLADLRELLERNSEPLAEPA</sequence>
<dbReference type="AlphaFoldDB" id="A0A2S6IE15"/>
<dbReference type="EMBL" id="PTJD01000014">
    <property type="protein sequence ID" value="PPK92464.1"/>
    <property type="molecule type" value="Genomic_DNA"/>
</dbReference>
<evidence type="ECO:0000313" key="2">
    <source>
        <dbReference type="Proteomes" id="UP000239485"/>
    </source>
</evidence>
<proteinExistence type="predicted"/>
<keyword evidence="2" id="KW-1185">Reference proteome</keyword>
<evidence type="ECO:0000313" key="1">
    <source>
        <dbReference type="EMBL" id="PPK92464.1"/>
    </source>
</evidence>
<reference evidence="1 2" key="1">
    <citation type="submission" date="2018-02" db="EMBL/GenBank/DDBJ databases">
        <title>Genomic Encyclopedia of Archaeal and Bacterial Type Strains, Phase II (KMG-II): from individual species to whole genera.</title>
        <authorList>
            <person name="Goeker M."/>
        </authorList>
    </citation>
    <scope>NUCLEOTIDE SEQUENCE [LARGE SCALE GENOMIC DNA]</scope>
    <source>
        <strain evidence="1 2">DSM 22857</strain>
    </source>
</reference>
<name>A0A2S6IE15_9ACTN</name>
<protein>
    <submittedName>
        <fullName evidence="1">Uncharacterized protein</fullName>
    </submittedName>
</protein>